<keyword evidence="7 8" id="KW-0998">Cell outer membrane</keyword>
<proteinExistence type="inferred from homology"/>
<keyword evidence="6 8" id="KW-0472">Membrane</keyword>
<feature type="short sequence motif" description="TonB C-terminal box" evidence="9">
    <location>
        <begin position="136"/>
        <end position="153"/>
    </location>
</feature>
<evidence type="ECO:0000256" key="8">
    <source>
        <dbReference type="PROSITE-ProRule" id="PRU01360"/>
    </source>
</evidence>
<evidence type="ECO:0000256" key="2">
    <source>
        <dbReference type="ARBA" id="ARBA00022448"/>
    </source>
</evidence>
<dbReference type="OrthoDB" id="8663017at2"/>
<dbReference type="PANTHER" id="PTHR32552">
    <property type="entry name" value="FERRICHROME IRON RECEPTOR-RELATED"/>
    <property type="match status" value="1"/>
</dbReference>
<sequence length="153" mass="17096">FDQAYRAEDHTKGRGWELEVAGALTPRWQVQAGYTHFKNRDSSGDILDTTQPVQQFKLYTAYEPALVPGLSLGASVRWQDDTAADPLYASGNRTFDKVDSHVVLGMHADYALNRNLSLALALNNVLDEEYRVSTYTHSYGAPRNATVTLRAKF</sequence>
<keyword evidence="4 8" id="KW-0812">Transmembrane</keyword>
<evidence type="ECO:0000256" key="1">
    <source>
        <dbReference type="ARBA" id="ARBA00004571"/>
    </source>
</evidence>
<comment type="caution">
    <text evidence="11">The sequence shown here is derived from an EMBL/GenBank/DDBJ whole genome shotgun (WGS) entry which is preliminary data.</text>
</comment>
<dbReference type="GO" id="GO:0015344">
    <property type="term" value="F:siderophore uptake transmembrane transporter activity"/>
    <property type="evidence" value="ECO:0007669"/>
    <property type="project" value="TreeGrafter"/>
</dbReference>
<keyword evidence="5" id="KW-0798">TonB box</keyword>
<evidence type="ECO:0000313" key="11">
    <source>
        <dbReference type="EMBL" id="PQA30056.1"/>
    </source>
</evidence>
<dbReference type="InterPro" id="IPR000531">
    <property type="entry name" value="Beta-barrel_TonB"/>
</dbReference>
<feature type="domain" description="TonB-dependent receptor-like beta-barrel" evidence="10">
    <location>
        <begin position="5"/>
        <end position="125"/>
    </location>
</feature>
<dbReference type="Proteomes" id="UP000243900">
    <property type="component" value="Unassembled WGS sequence"/>
</dbReference>
<feature type="non-terminal residue" evidence="11">
    <location>
        <position position="1"/>
    </location>
</feature>
<dbReference type="Pfam" id="PF00593">
    <property type="entry name" value="TonB_dep_Rec_b-barrel"/>
    <property type="match status" value="1"/>
</dbReference>
<evidence type="ECO:0000256" key="7">
    <source>
        <dbReference type="ARBA" id="ARBA00023237"/>
    </source>
</evidence>
<evidence type="ECO:0000313" key="12">
    <source>
        <dbReference type="Proteomes" id="UP000243900"/>
    </source>
</evidence>
<keyword evidence="2 8" id="KW-0813">Transport</keyword>
<dbReference type="RefSeq" id="WP_146089337.1">
    <property type="nucleotide sequence ID" value="NZ_PTQZ01000320.1"/>
</dbReference>
<evidence type="ECO:0000256" key="9">
    <source>
        <dbReference type="PROSITE-ProRule" id="PRU10144"/>
    </source>
</evidence>
<evidence type="ECO:0000256" key="3">
    <source>
        <dbReference type="ARBA" id="ARBA00022452"/>
    </source>
</evidence>
<accession>A0A2P6AQG6</accession>
<keyword evidence="12" id="KW-1185">Reference proteome</keyword>
<dbReference type="PROSITE" id="PS01156">
    <property type="entry name" value="TONB_DEPENDENT_REC_2"/>
    <property type="match status" value="1"/>
</dbReference>
<name>A0A2P6AQG6_9GAMM</name>
<evidence type="ECO:0000256" key="5">
    <source>
        <dbReference type="ARBA" id="ARBA00023077"/>
    </source>
</evidence>
<keyword evidence="3 8" id="KW-1134">Transmembrane beta strand</keyword>
<dbReference type="GO" id="GO:0009279">
    <property type="term" value="C:cell outer membrane"/>
    <property type="evidence" value="ECO:0007669"/>
    <property type="project" value="UniProtKB-SubCell"/>
</dbReference>
<dbReference type="EMBL" id="PTQZ01000320">
    <property type="protein sequence ID" value="PQA30056.1"/>
    <property type="molecule type" value="Genomic_DNA"/>
</dbReference>
<dbReference type="InterPro" id="IPR039426">
    <property type="entry name" value="TonB-dep_rcpt-like"/>
</dbReference>
<organism evidence="11 12">
    <name type="scientific">Amnimonas aquatica</name>
    <dbReference type="NCBI Taxonomy" id="2094561"/>
    <lineage>
        <taxon>Bacteria</taxon>
        <taxon>Pseudomonadati</taxon>
        <taxon>Pseudomonadota</taxon>
        <taxon>Gammaproteobacteria</taxon>
        <taxon>Moraxellales</taxon>
        <taxon>Moraxellaceae</taxon>
        <taxon>Amnimonas</taxon>
    </lineage>
</organism>
<comment type="similarity">
    <text evidence="8">Belongs to the TonB-dependent receptor family.</text>
</comment>
<dbReference type="Gene3D" id="2.40.170.20">
    <property type="entry name" value="TonB-dependent receptor, beta-barrel domain"/>
    <property type="match status" value="1"/>
</dbReference>
<protein>
    <submittedName>
        <fullName evidence="11">TonB-dependent siderophore receptor</fullName>
    </submittedName>
</protein>
<dbReference type="AlphaFoldDB" id="A0A2P6AQG6"/>
<dbReference type="PANTHER" id="PTHR32552:SF74">
    <property type="entry name" value="HYDROXAMATE SIDEROPHORE RECEPTOR FHUE"/>
    <property type="match status" value="1"/>
</dbReference>
<keyword evidence="11" id="KW-0675">Receptor</keyword>
<reference evidence="12" key="1">
    <citation type="submission" date="2018-02" db="EMBL/GenBank/DDBJ databases">
        <title>Genome sequencing of Solimonas sp. HR-BB.</title>
        <authorList>
            <person name="Lee Y."/>
            <person name="Jeon C.O."/>
        </authorList>
    </citation>
    <scope>NUCLEOTIDE SEQUENCE [LARGE SCALE GENOMIC DNA]</scope>
    <source>
        <strain evidence="12">HR-E</strain>
    </source>
</reference>
<dbReference type="PROSITE" id="PS52016">
    <property type="entry name" value="TONB_DEPENDENT_REC_3"/>
    <property type="match status" value="1"/>
</dbReference>
<dbReference type="InterPro" id="IPR010917">
    <property type="entry name" value="TonB_rcpt_CS"/>
</dbReference>
<comment type="subcellular location">
    <subcellularLocation>
        <location evidence="1 8">Cell outer membrane</location>
        <topology evidence="1 8">Multi-pass membrane protein</topology>
    </subcellularLocation>
</comment>
<evidence type="ECO:0000259" key="10">
    <source>
        <dbReference type="Pfam" id="PF00593"/>
    </source>
</evidence>
<dbReference type="SUPFAM" id="SSF56935">
    <property type="entry name" value="Porins"/>
    <property type="match status" value="1"/>
</dbReference>
<gene>
    <name evidence="11" type="ORF">C5O18_09540</name>
</gene>
<evidence type="ECO:0000256" key="6">
    <source>
        <dbReference type="ARBA" id="ARBA00023136"/>
    </source>
</evidence>
<evidence type="ECO:0000256" key="4">
    <source>
        <dbReference type="ARBA" id="ARBA00022692"/>
    </source>
</evidence>
<dbReference type="InterPro" id="IPR036942">
    <property type="entry name" value="Beta-barrel_TonB_sf"/>
</dbReference>